<gene>
    <name evidence="1" type="ORF">OWV82_025353</name>
</gene>
<evidence type="ECO:0000313" key="2">
    <source>
        <dbReference type="Proteomes" id="UP001164539"/>
    </source>
</evidence>
<name>A0ACC1WV21_MELAZ</name>
<proteinExistence type="predicted"/>
<reference evidence="1 2" key="1">
    <citation type="journal article" date="2023" name="Science">
        <title>Complex scaffold remodeling in plant triterpene biosynthesis.</title>
        <authorList>
            <person name="De La Pena R."/>
            <person name="Hodgson H."/>
            <person name="Liu J.C."/>
            <person name="Stephenson M.J."/>
            <person name="Martin A.C."/>
            <person name="Owen C."/>
            <person name="Harkess A."/>
            <person name="Leebens-Mack J."/>
            <person name="Jimenez L.E."/>
            <person name="Osbourn A."/>
            <person name="Sattely E.S."/>
        </authorList>
    </citation>
    <scope>NUCLEOTIDE SEQUENCE [LARGE SCALE GENOMIC DNA]</scope>
    <source>
        <strain evidence="2">cv. JPN11</strain>
        <tissue evidence="1">Leaf</tissue>
    </source>
</reference>
<organism evidence="1 2">
    <name type="scientific">Melia azedarach</name>
    <name type="common">Chinaberry tree</name>
    <dbReference type="NCBI Taxonomy" id="155640"/>
    <lineage>
        <taxon>Eukaryota</taxon>
        <taxon>Viridiplantae</taxon>
        <taxon>Streptophyta</taxon>
        <taxon>Embryophyta</taxon>
        <taxon>Tracheophyta</taxon>
        <taxon>Spermatophyta</taxon>
        <taxon>Magnoliopsida</taxon>
        <taxon>eudicotyledons</taxon>
        <taxon>Gunneridae</taxon>
        <taxon>Pentapetalae</taxon>
        <taxon>rosids</taxon>
        <taxon>malvids</taxon>
        <taxon>Sapindales</taxon>
        <taxon>Meliaceae</taxon>
        <taxon>Melia</taxon>
    </lineage>
</organism>
<keyword evidence="2" id="KW-1185">Reference proteome</keyword>
<dbReference type="Proteomes" id="UP001164539">
    <property type="component" value="Chromosome 14"/>
</dbReference>
<accession>A0ACC1WV21</accession>
<dbReference type="EMBL" id="CM051407">
    <property type="protein sequence ID" value="KAJ4702244.1"/>
    <property type="molecule type" value="Genomic_DNA"/>
</dbReference>
<comment type="caution">
    <text evidence="1">The sequence shown here is derived from an EMBL/GenBank/DDBJ whole genome shotgun (WGS) entry which is preliminary data.</text>
</comment>
<protein>
    <submittedName>
        <fullName evidence="1">DUF241 domain protein</fullName>
    </submittedName>
</protein>
<evidence type="ECO:0000313" key="1">
    <source>
        <dbReference type="EMBL" id="KAJ4702244.1"/>
    </source>
</evidence>
<sequence length="198" mass="22491">MASKFGSHTRSISLPSRSHPATENLERLEASEPRFNLPKIDALEDFCLCSDDLLQLSVVQQAPANDRYDKCVQNLLEGSQMKESVQNFESTVRRKRAETSLANEIGNYIKSRKNTNQRQAIGSVSKLIRSERVACEAEEDATLTSIKLSKSTSYEQVQTLRQPLEALESRIQNLEDKLKRVYRILVKSRVSLLNILNH</sequence>